<proteinExistence type="predicted"/>
<evidence type="ECO:0000313" key="2">
    <source>
        <dbReference type="Proteomes" id="UP000218811"/>
    </source>
</evidence>
<evidence type="ECO:0000313" key="1">
    <source>
        <dbReference type="EMBL" id="PCH38920.1"/>
    </source>
</evidence>
<name>A0A2H3J9K7_WOLCO</name>
<accession>A0A2H3J9K7</accession>
<dbReference type="EMBL" id="KB467943">
    <property type="protein sequence ID" value="PCH38920.1"/>
    <property type="molecule type" value="Genomic_DNA"/>
</dbReference>
<keyword evidence="2" id="KW-1185">Reference proteome</keyword>
<dbReference type="Proteomes" id="UP000218811">
    <property type="component" value="Unassembled WGS sequence"/>
</dbReference>
<reference evidence="1 2" key="1">
    <citation type="journal article" date="2012" name="Science">
        <title>The Paleozoic origin of enzymatic lignin decomposition reconstructed from 31 fungal genomes.</title>
        <authorList>
            <person name="Floudas D."/>
            <person name="Binder M."/>
            <person name="Riley R."/>
            <person name="Barry K."/>
            <person name="Blanchette R.A."/>
            <person name="Henrissat B."/>
            <person name="Martinez A.T."/>
            <person name="Otillar R."/>
            <person name="Spatafora J.W."/>
            <person name="Yadav J.S."/>
            <person name="Aerts A."/>
            <person name="Benoit I."/>
            <person name="Boyd A."/>
            <person name="Carlson A."/>
            <person name="Copeland A."/>
            <person name="Coutinho P.M."/>
            <person name="de Vries R.P."/>
            <person name="Ferreira P."/>
            <person name="Findley K."/>
            <person name="Foster B."/>
            <person name="Gaskell J."/>
            <person name="Glotzer D."/>
            <person name="Gorecki P."/>
            <person name="Heitman J."/>
            <person name="Hesse C."/>
            <person name="Hori C."/>
            <person name="Igarashi K."/>
            <person name="Jurgens J.A."/>
            <person name="Kallen N."/>
            <person name="Kersten P."/>
            <person name="Kohler A."/>
            <person name="Kuees U."/>
            <person name="Kumar T.K.A."/>
            <person name="Kuo A."/>
            <person name="LaButti K."/>
            <person name="Larrondo L.F."/>
            <person name="Lindquist E."/>
            <person name="Ling A."/>
            <person name="Lombard V."/>
            <person name="Lucas S."/>
            <person name="Lundell T."/>
            <person name="Martin R."/>
            <person name="McLaughlin D.J."/>
            <person name="Morgenstern I."/>
            <person name="Morin E."/>
            <person name="Murat C."/>
            <person name="Nagy L.G."/>
            <person name="Nolan M."/>
            <person name="Ohm R.A."/>
            <person name="Patyshakuliyeva A."/>
            <person name="Rokas A."/>
            <person name="Ruiz-Duenas F.J."/>
            <person name="Sabat G."/>
            <person name="Salamov A."/>
            <person name="Samejima M."/>
            <person name="Schmutz J."/>
            <person name="Slot J.C."/>
            <person name="St John F."/>
            <person name="Stenlid J."/>
            <person name="Sun H."/>
            <person name="Sun S."/>
            <person name="Syed K."/>
            <person name="Tsang A."/>
            <person name="Wiebenga A."/>
            <person name="Young D."/>
            <person name="Pisabarro A."/>
            <person name="Eastwood D.C."/>
            <person name="Martin F."/>
            <person name="Cullen D."/>
            <person name="Grigoriev I.V."/>
            <person name="Hibbett D.S."/>
        </authorList>
    </citation>
    <scope>NUCLEOTIDE SEQUENCE [LARGE SCALE GENOMIC DNA]</scope>
    <source>
        <strain evidence="1 2">MD-104</strain>
    </source>
</reference>
<sequence length="204" mass="23044">MSRLPEGFQRPVPLHEETGWIAGACSDRKFPHRNWSHKNVQQVFESADICIIAFVHHPPAEGDADAVESATWRISWMRTSHIMGLFGITHFLGSKTASLELHPRELAWHIALLPLPPSRQFSMFSESPKWAMVGGAVRIEYKYAINTSRELAALMNQHSHATWWLTDIPNPASVDSPDCVPVQSSAPWGQGSRVPFWVGQRHYE</sequence>
<organism evidence="1 2">
    <name type="scientific">Wolfiporia cocos (strain MD-104)</name>
    <name type="common">Brown rot fungus</name>
    <dbReference type="NCBI Taxonomy" id="742152"/>
    <lineage>
        <taxon>Eukaryota</taxon>
        <taxon>Fungi</taxon>
        <taxon>Dikarya</taxon>
        <taxon>Basidiomycota</taxon>
        <taxon>Agaricomycotina</taxon>
        <taxon>Agaricomycetes</taxon>
        <taxon>Polyporales</taxon>
        <taxon>Phaeolaceae</taxon>
        <taxon>Wolfiporia</taxon>
    </lineage>
</organism>
<gene>
    <name evidence="1" type="ORF">WOLCODRAFT_158456</name>
</gene>
<protein>
    <submittedName>
        <fullName evidence="1">Uncharacterized protein</fullName>
    </submittedName>
</protein>
<dbReference type="AlphaFoldDB" id="A0A2H3J9K7"/>